<feature type="domain" description="SDA1 C-terminal" evidence="1">
    <location>
        <begin position="20"/>
        <end position="64"/>
    </location>
</feature>
<dbReference type="AlphaFoldDB" id="A0A7D9LZZ3"/>
<organism evidence="2 3">
    <name type="scientific">Paramuricea clavata</name>
    <name type="common">Red gorgonian</name>
    <name type="synonym">Violescent sea-whip</name>
    <dbReference type="NCBI Taxonomy" id="317549"/>
    <lineage>
        <taxon>Eukaryota</taxon>
        <taxon>Metazoa</taxon>
        <taxon>Cnidaria</taxon>
        <taxon>Anthozoa</taxon>
        <taxon>Octocorallia</taxon>
        <taxon>Malacalcyonacea</taxon>
        <taxon>Plexauridae</taxon>
        <taxon>Paramuricea</taxon>
    </lineage>
</organism>
<dbReference type="Proteomes" id="UP001152795">
    <property type="component" value="Unassembled WGS sequence"/>
</dbReference>
<evidence type="ECO:0000313" key="2">
    <source>
        <dbReference type="EMBL" id="CAB4041122.1"/>
    </source>
</evidence>
<gene>
    <name evidence="2" type="ORF">PACLA_8A002918</name>
</gene>
<name>A0A7D9LZZ3_PARCT</name>
<keyword evidence="3" id="KW-1185">Reference proteome</keyword>
<accession>A0A7D9LZZ3</accession>
<evidence type="ECO:0000259" key="1">
    <source>
        <dbReference type="Pfam" id="PF21638"/>
    </source>
</evidence>
<dbReference type="Pfam" id="PF21638">
    <property type="entry name" value="SDA1_C"/>
    <property type="match status" value="1"/>
</dbReference>
<evidence type="ECO:0000313" key="3">
    <source>
        <dbReference type="Proteomes" id="UP001152795"/>
    </source>
</evidence>
<protein>
    <submittedName>
        <fullName evidence="2">SDA1 homolog</fullName>
    </submittedName>
</protein>
<feature type="non-terminal residue" evidence="2">
    <location>
        <position position="67"/>
    </location>
</feature>
<proteinExistence type="predicted"/>
<dbReference type="EMBL" id="CACRXK020027800">
    <property type="protein sequence ID" value="CAB4041122.1"/>
    <property type="molecule type" value="Genomic_DNA"/>
</dbReference>
<dbReference type="InterPro" id="IPR048292">
    <property type="entry name" value="SDA1_C"/>
</dbReference>
<comment type="caution">
    <text evidence="2">The sequence shown here is derived from an EMBL/GenBank/DDBJ whole genome shotgun (WGS) entry which is preliminary data.</text>
</comment>
<reference evidence="2" key="1">
    <citation type="submission" date="2020-04" db="EMBL/GenBank/DDBJ databases">
        <authorList>
            <person name="Alioto T."/>
            <person name="Alioto T."/>
            <person name="Gomez Garrido J."/>
        </authorList>
    </citation>
    <scope>NUCLEOTIDE SEQUENCE</scope>
    <source>
        <strain evidence="2">A484AB</strain>
    </source>
</reference>
<sequence>AGRGDIKRTFEKNRCNEFTSTTNKEKKKNKAYMMVKHKVKGKNKRSFREKQIALRDSLIKKKRKTKF</sequence>